<evidence type="ECO:0000256" key="5">
    <source>
        <dbReference type="ARBA" id="ARBA00022692"/>
    </source>
</evidence>
<keyword evidence="9 12" id="KW-0798">TonB box</keyword>
<evidence type="ECO:0000256" key="9">
    <source>
        <dbReference type="ARBA" id="ARBA00023077"/>
    </source>
</evidence>
<evidence type="ECO:0000256" key="11">
    <source>
        <dbReference type="ARBA" id="ARBA00023237"/>
    </source>
</evidence>
<evidence type="ECO:0000256" key="1">
    <source>
        <dbReference type="ARBA" id="ARBA00004571"/>
    </source>
</evidence>
<dbReference type="InterPro" id="IPR036942">
    <property type="entry name" value="Beta-barrel_TonB_sf"/>
</dbReference>
<evidence type="ECO:0000256" key="4">
    <source>
        <dbReference type="ARBA" id="ARBA00022496"/>
    </source>
</evidence>
<feature type="domain" description="TonB-dependent receptor plug" evidence="15">
    <location>
        <begin position="70"/>
        <end position="169"/>
    </location>
</feature>
<keyword evidence="2" id="KW-0813">Transport</keyword>
<dbReference type="EMBL" id="BAQW01000006">
    <property type="protein sequence ID" value="GBR11422.1"/>
    <property type="molecule type" value="Genomic_DNA"/>
</dbReference>
<dbReference type="SUPFAM" id="SSF56935">
    <property type="entry name" value="Porins"/>
    <property type="match status" value="1"/>
</dbReference>
<dbReference type="Proteomes" id="UP001061070">
    <property type="component" value="Unassembled WGS sequence"/>
</dbReference>
<evidence type="ECO:0000256" key="8">
    <source>
        <dbReference type="ARBA" id="ARBA00023065"/>
    </source>
</evidence>
<dbReference type="PANTHER" id="PTHR32552">
    <property type="entry name" value="FERRICHROME IRON RECEPTOR-RELATED"/>
    <property type="match status" value="1"/>
</dbReference>
<comment type="similarity">
    <text evidence="12">Belongs to the TonB-dependent receptor family.</text>
</comment>
<reference evidence="16" key="1">
    <citation type="submission" date="2013-04" db="EMBL/GenBank/DDBJ databases">
        <title>The genome sequencing project of 58 acetic acid bacteria.</title>
        <authorList>
            <person name="Okamoto-Kainuma A."/>
            <person name="Ishikawa M."/>
            <person name="Umino S."/>
            <person name="Koizumi Y."/>
            <person name="Shiwa Y."/>
            <person name="Yoshikawa H."/>
            <person name="Matsutani M."/>
            <person name="Matsushita K."/>
        </authorList>
    </citation>
    <scope>NUCLEOTIDE SEQUENCE</scope>
    <source>
        <strain evidence="16">NRIC 0228</strain>
    </source>
</reference>
<evidence type="ECO:0000256" key="6">
    <source>
        <dbReference type="ARBA" id="ARBA00022729"/>
    </source>
</evidence>
<name>A0ABQ0QAZ7_9PROT</name>
<dbReference type="Pfam" id="PF07715">
    <property type="entry name" value="Plug"/>
    <property type="match status" value="1"/>
</dbReference>
<evidence type="ECO:0000313" key="16">
    <source>
        <dbReference type="EMBL" id="GBR11422.1"/>
    </source>
</evidence>
<keyword evidence="4" id="KW-0410">Iron transport</keyword>
<dbReference type="InterPro" id="IPR000531">
    <property type="entry name" value="Beta-barrel_TonB"/>
</dbReference>
<feature type="signal peptide" evidence="13">
    <location>
        <begin position="1"/>
        <end position="28"/>
    </location>
</feature>
<dbReference type="Pfam" id="PF00593">
    <property type="entry name" value="TonB_dep_Rec_b-barrel"/>
    <property type="match status" value="1"/>
</dbReference>
<evidence type="ECO:0000256" key="13">
    <source>
        <dbReference type="SAM" id="SignalP"/>
    </source>
</evidence>
<gene>
    <name evidence="16" type="ORF">AA0228_1369</name>
</gene>
<feature type="chain" id="PRO_5047163118" evidence="13">
    <location>
        <begin position="29"/>
        <end position="791"/>
    </location>
</feature>
<dbReference type="Gene3D" id="2.40.170.20">
    <property type="entry name" value="TonB-dependent receptor, beta-barrel domain"/>
    <property type="match status" value="1"/>
</dbReference>
<evidence type="ECO:0000256" key="2">
    <source>
        <dbReference type="ARBA" id="ARBA00022448"/>
    </source>
</evidence>
<dbReference type="Gene3D" id="2.170.130.10">
    <property type="entry name" value="TonB-dependent receptor, plug domain"/>
    <property type="match status" value="1"/>
</dbReference>
<keyword evidence="10 12" id="KW-0472">Membrane</keyword>
<evidence type="ECO:0000256" key="10">
    <source>
        <dbReference type="ARBA" id="ARBA00023136"/>
    </source>
</evidence>
<evidence type="ECO:0000313" key="17">
    <source>
        <dbReference type="Proteomes" id="UP001061070"/>
    </source>
</evidence>
<evidence type="ECO:0000256" key="7">
    <source>
        <dbReference type="ARBA" id="ARBA00023004"/>
    </source>
</evidence>
<keyword evidence="17" id="KW-1185">Reference proteome</keyword>
<evidence type="ECO:0000256" key="12">
    <source>
        <dbReference type="RuleBase" id="RU003357"/>
    </source>
</evidence>
<dbReference type="RefSeq" id="WP_099181969.1">
    <property type="nucleotide sequence ID" value="NZ_BAQW01000006.1"/>
</dbReference>
<keyword evidence="16" id="KW-0675">Receptor</keyword>
<feature type="domain" description="TonB-dependent receptor-like beta-barrel" evidence="14">
    <location>
        <begin position="291"/>
        <end position="741"/>
    </location>
</feature>
<organism evidence="16 17">
    <name type="scientific">Gluconobacter frateurii NRIC 0228</name>
    <dbReference type="NCBI Taxonomy" id="1307946"/>
    <lineage>
        <taxon>Bacteria</taxon>
        <taxon>Pseudomonadati</taxon>
        <taxon>Pseudomonadota</taxon>
        <taxon>Alphaproteobacteria</taxon>
        <taxon>Acetobacterales</taxon>
        <taxon>Acetobacteraceae</taxon>
        <taxon>Gluconobacter</taxon>
    </lineage>
</organism>
<keyword evidence="3" id="KW-1134">Transmembrane beta strand</keyword>
<comment type="caution">
    <text evidence="16">The sequence shown here is derived from an EMBL/GenBank/DDBJ whole genome shotgun (WGS) entry which is preliminary data.</text>
</comment>
<proteinExistence type="inferred from homology"/>
<protein>
    <submittedName>
        <fullName evidence="16">TonB-dependent receptor</fullName>
    </submittedName>
</protein>
<evidence type="ECO:0000259" key="14">
    <source>
        <dbReference type="Pfam" id="PF00593"/>
    </source>
</evidence>
<keyword evidence="8" id="KW-0406">Ion transport</keyword>
<evidence type="ECO:0000256" key="3">
    <source>
        <dbReference type="ARBA" id="ARBA00022452"/>
    </source>
</evidence>
<dbReference type="PANTHER" id="PTHR32552:SF89">
    <property type="entry name" value="CATECHOLATE SIDEROPHORE RECEPTOR FIU"/>
    <property type="match status" value="1"/>
</dbReference>
<sequence length="791" mass="85719">MSNRFSYRPRPVPAVLLGLTVCAGTVRAADTTALTPPASSAPKTEYITVHRISDSAPGHQPGGGLIRPENSVRSISTVSRDYMDKQPPMATAYQLASMLPGANVATSDPFGFSPNTNLTVRGLNNDAIGYVLEGTPLNDVAYYSGYPSQFADSENYSQVALAQGAADLDSPVLNAAGGLMSLSFLDPSQKAGGFASVSYGSFDTNREFIRLETGNIGNSGIRGFVSYSHSASDNWRGPGRDKRQHVDFKFLKEWGQGNRASLIGSFNTTITSYYPQVTMESWKADGIHGANNLAGHYDASNADNAVNYWRLWRDPERTFYAGAPVHLHLTHKLSLDVTPYAQFAYGNVPGGSTLTETGLYNGTQPLSDTLTLPNAQDGTAVVRANYTQRSYRSGFNSTLHYKTGWNDFVLGYWYDYGDDNEQQPFTTVSATGASGDIWAENSSSLIHLANGQKLLGGSFHTISQTNALYVGDHISLLHDRLTIEAGFKAVMMSRAGTNNVPGPQYRVASNSMEPLPRLGVRWRIDEQNQIFFNATTNFRAPDQTALYNTYDPTSGALATTGSADVRNEYSISEELGYRRTGQWIIGSLTLFNYNFTNRQISTLASQNGSIIQTTMNAGGQTSRGVDVEIGLRPWHHFSPYVSGEYLHATIDNNIASGGDLLPTKGRIAVRSPTLQAAAGISYDDGHIFGVATLHYTGHQYATFMNDERMSDRTTGDISVGYRFGDVSRLHKPTLRLNFINITNERSLSGVASPTLNAKDTNGIYGSTISGSAPSYYVGGGFAALFTASTGF</sequence>
<keyword evidence="7" id="KW-0408">Iron</keyword>
<dbReference type="InterPro" id="IPR012910">
    <property type="entry name" value="Plug_dom"/>
</dbReference>
<comment type="subcellular location">
    <subcellularLocation>
        <location evidence="1">Cell outer membrane</location>
        <topology evidence="1">Multi-pass membrane protein</topology>
    </subcellularLocation>
</comment>
<dbReference type="InterPro" id="IPR037066">
    <property type="entry name" value="Plug_dom_sf"/>
</dbReference>
<keyword evidence="11" id="KW-0998">Cell outer membrane</keyword>
<accession>A0ABQ0QAZ7</accession>
<keyword evidence="5" id="KW-0812">Transmembrane</keyword>
<dbReference type="InterPro" id="IPR039426">
    <property type="entry name" value="TonB-dep_rcpt-like"/>
</dbReference>
<evidence type="ECO:0000259" key="15">
    <source>
        <dbReference type="Pfam" id="PF07715"/>
    </source>
</evidence>
<keyword evidence="6 13" id="KW-0732">Signal</keyword>